<feature type="compositionally biased region" description="Basic and acidic residues" evidence="1">
    <location>
        <begin position="96"/>
        <end position="117"/>
    </location>
</feature>
<proteinExistence type="predicted"/>
<comment type="caution">
    <text evidence="4">The sequence shown here is derived from an EMBL/GenBank/DDBJ whole genome shotgun (WGS) entry which is preliminary data.</text>
</comment>
<evidence type="ECO:0000259" key="3">
    <source>
        <dbReference type="PROSITE" id="PS50003"/>
    </source>
</evidence>
<evidence type="ECO:0000313" key="5">
    <source>
        <dbReference type="Proteomes" id="UP000290572"/>
    </source>
</evidence>
<dbReference type="InterPro" id="IPR011993">
    <property type="entry name" value="PH-like_dom_sf"/>
</dbReference>
<protein>
    <submittedName>
        <fullName evidence="4">Pleckstrin-like protein</fullName>
    </submittedName>
</protein>
<gene>
    <name evidence="4" type="ORF">ROHU_013865</name>
</gene>
<name>A0A498P4C5_LABRO</name>
<feature type="region of interest" description="Disordered" evidence="1">
    <location>
        <begin position="96"/>
        <end position="128"/>
    </location>
</feature>
<reference evidence="4 5" key="1">
    <citation type="submission" date="2018-03" db="EMBL/GenBank/DDBJ databases">
        <title>Draft genome sequence of Rohu Carp (Labeo rohita).</title>
        <authorList>
            <person name="Das P."/>
            <person name="Kushwaha B."/>
            <person name="Joshi C.G."/>
            <person name="Kumar D."/>
            <person name="Nagpure N.S."/>
            <person name="Sahoo L."/>
            <person name="Das S.P."/>
            <person name="Bit A."/>
            <person name="Patnaik S."/>
            <person name="Meher P.K."/>
            <person name="Jayasankar P."/>
            <person name="Koringa P.G."/>
            <person name="Patel N.V."/>
            <person name="Hinsu A.T."/>
            <person name="Kumar R."/>
            <person name="Pandey M."/>
            <person name="Agarwal S."/>
            <person name="Srivastava S."/>
            <person name="Singh M."/>
            <person name="Iquebal M.A."/>
            <person name="Jaiswal S."/>
            <person name="Angadi U.B."/>
            <person name="Kumar N."/>
            <person name="Raza M."/>
            <person name="Shah T.M."/>
            <person name="Rai A."/>
            <person name="Jena J.K."/>
        </authorList>
    </citation>
    <scope>NUCLEOTIDE SEQUENCE [LARGE SCALE GENOMIC DNA]</scope>
    <source>
        <strain evidence="4">DASCIFA01</strain>
        <tissue evidence="4">Testis</tissue>
    </source>
</reference>
<accession>A0A498P4C5</accession>
<evidence type="ECO:0000313" key="4">
    <source>
        <dbReference type="EMBL" id="RXN39542.1"/>
    </source>
</evidence>
<feature type="transmembrane region" description="Helical" evidence="2">
    <location>
        <begin position="197"/>
        <end position="225"/>
    </location>
</feature>
<organism evidence="4 5">
    <name type="scientific">Labeo rohita</name>
    <name type="common">Indian major carp</name>
    <name type="synonym">Cyprinus rohita</name>
    <dbReference type="NCBI Taxonomy" id="84645"/>
    <lineage>
        <taxon>Eukaryota</taxon>
        <taxon>Metazoa</taxon>
        <taxon>Chordata</taxon>
        <taxon>Craniata</taxon>
        <taxon>Vertebrata</taxon>
        <taxon>Euteleostomi</taxon>
        <taxon>Actinopterygii</taxon>
        <taxon>Neopterygii</taxon>
        <taxon>Teleostei</taxon>
        <taxon>Ostariophysi</taxon>
        <taxon>Cypriniformes</taxon>
        <taxon>Cyprinidae</taxon>
        <taxon>Labeoninae</taxon>
        <taxon>Labeonini</taxon>
        <taxon>Labeo</taxon>
    </lineage>
</organism>
<dbReference type="Proteomes" id="UP000290572">
    <property type="component" value="Unassembled WGS sequence"/>
</dbReference>
<evidence type="ECO:0000256" key="1">
    <source>
        <dbReference type="SAM" id="MobiDB-lite"/>
    </source>
</evidence>
<keyword evidence="2" id="KW-0472">Membrane</keyword>
<dbReference type="AlphaFoldDB" id="A0A498P4C5"/>
<dbReference type="STRING" id="84645.A0A498P4C5"/>
<keyword evidence="5" id="KW-1185">Reference proteome</keyword>
<evidence type="ECO:0000256" key="2">
    <source>
        <dbReference type="SAM" id="Phobius"/>
    </source>
</evidence>
<dbReference type="PROSITE" id="PS50003">
    <property type="entry name" value="PH_DOMAIN"/>
    <property type="match status" value="1"/>
</dbReference>
<keyword evidence="2" id="KW-0812">Transmembrane</keyword>
<sequence>MVCRDADSPPDQVVALQSNCESIVEGKEILDLPRLPSGGRRDSCFALILPQDKFLLLLSDSPDECTQWLKLLRKVKEGVTSPLVLKRQQSITPCITDREPLPDVSSDKDPSSPHLSDKGLSSPRVRSRENSFRHRGGLSLGNHFSDIIMVLWMWCYGLPWWAAAKPWCSQAPSAHHGGLQHHCNGLQFHLHRGACQFHLIVVVIFCSTMGIFGPVFSSVVVFCYLPSKVPPPEGTPLLSFAIY</sequence>
<dbReference type="InterPro" id="IPR001849">
    <property type="entry name" value="PH_domain"/>
</dbReference>
<dbReference type="EMBL" id="QBIY01000600">
    <property type="protein sequence ID" value="RXN39542.1"/>
    <property type="molecule type" value="Genomic_DNA"/>
</dbReference>
<dbReference type="SUPFAM" id="SSF50729">
    <property type="entry name" value="PH domain-like"/>
    <property type="match status" value="1"/>
</dbReference>
<dbReference type="Gene3D" id="2.30.29.30">
    <property type="entry name" value="Pleckstrin-homology domain (PH domain)/Phosphotyrosine-binding domain (PTB)"/>
    <property type="match status" value="1"/>
</dbReference>
<keyword evidence="2" id="KW-1133">Transmembrane helix</keyword>
<feature type="domain" description="PH" evidence="3">
    <location>
        <begin position="1"/>
        <end position="77"/>
    </location>
</feature>